<dbReference type="SMART" id="SM00387">
    <property type="entry name" value="HATPase_c"/>
    <property type="match status" value="1"/>
</dbReference>
<dbReference type="PANTHER" id="PTHR45528">
    <property type="entry name" value="SENSOR HISTIDINE KINASE CPXA"/>
    <property type="match status" value="1"/>
</dbReference>
<dbReference type="EMBL" id="ACEC01000046">
    <property type="protein sequence ID" value="EEG30928.1"/>
    <property type="molecule type" value="Genomic_DNA"/>
</dbReference>
<dbReference type="InterPro" id="IPR003594">
    <property type="entry name" value="HATPase_dom"/>
</dbReference>
<evidence type="ECO:0000256" key="14">
    <source>
        <dbReference type="SAM" id="Phobius"/>
    </source>
</evidence>
<feature type="domain" description="Histidine kinase" evidence="15">
    <location>
        <begin position="255"/>
        <end position="467"/>
    </location>
</feature>
<dbReference type="SUPFAM" id="SSF158472">
    <property type="entry name" value="HAMP domain-like"/>
    <property type="match status" value="1"/>
</dbReference>
<dbReference type="InterPro" id="IPR003660">
    <property type="entry name" value="HAMP_dom"/>
</dbReference>
<evidence type="ECO:0000256" key="7">
    <source>
        <dbReference type="ARBA" id="ARBA00022692"/>
    </source>
</evidence>
<evidence type="ECO:0000259" key="16">
    <source>
        <dbReference type="PROSITE" id="PS50885"/>
    </source>
</evidence>
<name>C0EC38_9FIRM</name>
<dbReference type="Gene3D" id="3.30.565.10">
    <property type="entry name" value="Histidine kinase-like ATPase, C-terminal domain"/>
    <property type="match status" value="1"/>
</dbReference>
<keyword evidence="6" id="KW-0808">Transferase</keyword>
<dbReference type="EC" id="2.7.13.3" evidence="3"/>
<organism evidence="17 18">
    <name type="scientific">[Clostridium] methylpentosum DSM 5476</name>
    <dbReference type="NCBI Taxonomy" id="537013"/>
    <lineage>
        <taxon>Bacteria</taxon>
        <taxon>Bacillati</taxon>
        <taxon>Bacillota</taxon>
        <taxon>Clostridia</taxon>
        <taxon>Eubacteriales</taxon>
        <taxon>Oscillospiraceae</taxon>
        <taxon>Oscillospiraceae incertae sedis</taxon>
    </lineage>
</organism>
<evidence type="ECO:0000313" key="18">
    <source>
        <dbReference type="Proteomes" id="UP000003340"/>
    </source>
</evidence>
<dbReference type="SUPFAM" id="SSF55874">
    <property type="entry name" value="ATPase domain of HSP90 chaperone/DNA topoisomerase II/histidine kinase"/>
    <property type="match status" value="1"/>
</dbReference>
<dbReference type="SUPFAM" id="SSF47384">
    <property type="entry name" value="Homodimeric domain of signal transducing histidine kinase"/>
    <property type="match status" value="1"/>
</dbReference>
<dbReference type="InterPro" id="IPR036097">
    <property type="entry name" value="HisK_dim/P_sf"/>
</dbReference>
<evidence type="ECO:0000313" key="17">
    <source>
        <dbReference type="EMBL" id="EEG30928.1"/>
    </source>
</evidence>
<evidence type="ECO:0000256" key="2">
    <source>
        <dbReference type="ARBA" id="ARBA00004651"/>
    </source>
</evidence>
<accession>C0EC38</accession>
<dbReference type="Pfam" id="PF00672">
    <property type="entry name" value="HAMP"/>
    <property type="match status" value="1"/>
</dbReference>
<protein>
    <recommendedName>
        <fullName evidence="3">histidine kinase</fullName>
        <ecNumber evidence="3">2.7.13.3</ecNumber>
    </recommendedName>
</protein>
<evidence type="ECO:0000256" key="12">
    <source>
        <dbReference type="ARBA" id="ARBA00023012"/>
    </source>
</evidence>
<feature type="transmembrane region" description="Helical" evidence="14">
    <location>
        <begin position="167"/>
        <end position="190"/>
    </location>
</feature>
<dbReference type="PROSITE" id="PS50109">
    <property type="entry name" value="HIS_KIN"/>
    <property type="match status" value="1"/>
</dbReference>
<dbReference type="HOGENOM" id="CLU_000445_89_6_9"/>
<feature type="domain" description="HAMP" evidence="16">
    <location>
        <begin position="188"/>
        <end position="240"/>
    </location>
</feature>
<dbReference type="InterPro" id="IPR004358">
    <property type="entry name" value="Sig_transdc_His_kin-like_C"/>
</dbReference>
<keyword evidence="10" id="KW-0067">ATP-binding</keyword>
<comment type="caution">
    <text evidence="17">The sequence shown here is derived from an EMBL/GenBank/DDBJ whole genome shotgun (WGS) entry which is preliminary data.</text>
</comment>
<dbReference type="Proteomes" id="UP000003340">
    <property type="component" value="Unassembled WGS sequence"/>
</dbReference>
<keyword evidence="9 17" id="KW-0418">Kinase</keyword>
<dbReference type="PROSITE" id="PS50885">
    <property type="entry name" value="HAMP"/>
    <property type="match status" value="1"/>
</dbReference>
<dbReference type="Pfam" id="PF00512">
    <property type="entry name" value="HisKA"/>
    <property type="match status" value="1"/>
</dbReference>
<evidence type="ECO:0000256" key="3">
    <source>
        <dbReference type="ARBA" id="ARBA00012438"/>
    </source>
</evidence>
<keyword evidence="18" id="KW-1185">Reference proteome</keyword>
<dbReference type="GO" id="GO:0000155">
    <property type="term" value="F:phosphorelay sensor kinase activity"/>
    <property type="evidence" value="ECO:0007669"/>
    <property type="project" value="InterPro"/>
</dbReference>
<dbReference type="GO" id="GO:0005886">
    <property type="term" value="C:plasma membrane"/>
    <property type="evidence" value="ECO:0007669"/>
    <property type="project" value="UniProtKB-SubCell"/>
</dbReference>
<comment type="catalytic activity">
    <reaction evidence="1">
        <text>ATP + protein L-histidine = ADP + protein N-phospho-L-histidine.</text>
        <dbReference type="EC" id="2.7.13.3"/>
    </reaction>
</comment>
<dbReference type="AlphaFoldDB" id="C0EC38"/>
<evidence type="ECO:0000256" key="11">
    <source>
        <dbReference type="ARBA" id="ARBA00022989"/>
    </source>
</evidence>
<dbReference type="Gene3D" id="1.10.287.130">
    <property type="match status" value="1"/>
</dbReference>
<dbReference type="PRINTS" id="PR00344">
    <property type="entry name" value="BCTRLSENSOR"/>
</dbReference>
<evidence type="ECO:0000256" key="6">
    <source>
        <dbReference type="ARBA" id="ARBA00022679"/>
    </source>
</evidence>
<dbReference type="Gene3D" id="6.10.340.10">
    <property type="match status" value="1"/>
</dbReference>
<gene>
    <name evidence="17" type="ORF">CLOSTMETH_01407</name>
</gene>
<dbReference type="CDD" id="cd06225">
    <property type="entry name" value="HAMP"/>
    <property type="match status" value="1"/>
</dbReference>
<keyword evidence="7 14" id="KW-0812">Transmembrane</keyword>
<evidence type="ECO:0000256" key="4">
    <source>
        <dbReference type="ARBA" id="ARBA00022475"/>
    </source>
</evidence>
<keyword evidence="11 14" id="KW-1133">Transmembrane helix</keyword>
<dbReference type="eggNOG" id="COG2205">
    <property type="taxonomic scope" value="Bacteria"/>
</dbReference>
<evidence type="ECO:0000256" key="8">
    <source>
        <dbReference type="ARBA" id="ARBA00022741"/>
    </source>
</evidence>
<sequence length="469" mass="52477">MKLAWKIFLSTITTLALVTSLGGYALIGYNFDQSFQREVSRSFEDLIYVRFSLETAIVNLWSSNPEVSDELLISVAQQLEDNELYRSDTVSVSDEEYNPVYQNKQGDPINALVREVQGSDRIYRLTQDSGYKINSACSISAGNRTVYLQISRDITDLFSLKDRQVRLLTLFILGVLVIGGAGIFGISLLITRPVRRLSAAARAIAEGAYEQRIRATGNDEIAGLARDFNSMADSVEQNITALKETARRQEEFAANFAHELKTPLTSIIGYSDMLRSRELPPESIFSFANYIHSEGRRLESLSLKLMDLIVLGHQQFELRPVHCETLLKETAAVFLPAAGQSRASIEVEAEPGIVQAEPDLIKTMLYNLLDNARKACEQGRIRLEGQWDGEEYLLTVSDNGKGIPPEEIEKITEPFYMVDKSRARRQNGAGLGLSLCSEIARLHGSELEIQSEPGQDTRISIRLQKEVDR</sequence>
<dbReference type="SMART" id="SM00304">
    <property type="entry name" value="HAMP"/>
    <property type="match status" value="1"/>
</dbReference>
<evidence type="ECO:0000256" key="5">
    <source>
        <dbReference type="ARBA" id="ARBA00022553"/>
    </source>
</evidence>
<keyword evidence="4" id="KW-1003">Cell membrane</keyword>
<evidence type="ECO:0000256" key="13">
    <source>
        <dbReference type="ARBA" id="ARBA00023136"/>
    </source>
</evidence>
<proteinExistence type="predicted"/>
<dbReference type="CDD" id="cd00082">
    <property type="entry name" value="HisKA"/>
    <property type="match status" value="1"/>
</dbReference>
<reference evidence="17 18" key="2">
    <citation type="submission" date="2009-02" db="EMBL/GenBank/DDBJ databases">
        <title>Draft genome sequence of Clostridium methylpentosum (DSM 5476).</title>
        <authorList>
            <person name="Sudarsanam P."/>
            <person name="Ley R."/>
            <person name="Guruge J."/>
            <person name="Turnbaugh P.J."/>
            <person name="Mahowald M."/>
            <person name="Liep D."/>
            <person name="Gordon J."/>
        </authorList>
    </citation>
    <scope>NUCLEOTIDE SEQUENCE [LARGE SCALE GENOMIC DNA]</scope>
    <source>
        <strain evidence="17 18">DSM 5476</strain>
    </source>
</reference>
<dbReference type="InterPro" id="IPR003661">
    <property type="entry name" value="HisK_dim/P_dom"/>
</dbReference>
<keyword evidence="8" id="KW-0547">Nucleotide-binding</keyword>
<evidence type="ECO:0000256" key="9">
    <source>
        <dbReference type="ARBA" id="ARBA00022777"/>
    </source>
</evidence>
<dbReference type="SMART" id="SM00388">
    <property type="entry name" value="HisKA"/>
    <property type="match status" value="1"/>
</dbReference>
<keyword evidence="12" id="KW-0902">Two-component regulatory system</keyword>
<dbReference type="InterPro" id="IPR036890">
    <property type="entry name" value="HATPase_C_sf"/>
</dbReference>
<dbReference type="Pfam" id="PF02518">
    <property type="entry name" value="HATPase_c"/>
    <property type="match status" value="1"/>
</dbReference>
<evidence type="ECO:0000256" key="1">
    <source>
        <dbReference type="ARBA" id="ARBA00000085"/>
    </source>
</evidence>
<reference evidence="17 18" key="1">
    <citation type="submission" date="2009-01" db="EMBL/GenBank/DDBJ databases">
        <authorList>
            <person name="Fulton L."/>
            <person name="Clifton S."/>
            <person name="Fulton B."/>
            <person name="Xu J."/>
            <person name="Minx P."/>
            <person name="Pepin K.H."/>
            <person name="Johnson M."/>
            <person name="Bhonagiri V."/>
            <person name="Nash W.E."/>
            <person name="Mardis E.R."/>
            <person name="Wilson R.K."/>
        </authorList>
    </citation>
    <scope>NUCLEOTIDE SEQUENCE [LARGE SCALE GENOMIC DNA]</scope>
    <source>
        <strain evidence="17 18">DSM 5476</strain>
    </source>
</reference>
<evidence type="ECO:0000256" key="10">
    <source>
        <dbReference type="ARBA" id="ARBA00022840"/>
    </source>
</evidence>
<dbReference type="InterPro" id="IPR005467">
    <property type="entry name" value="His_kinase_dom"/>
</dbReference>
<keyword evidence="13 14" id="KW-0472">Membrane</keyword>
<dbReference type="STRING" id="537013.CLOSTMETH_01407"/>
<keyword evidence="5" id="KW-0597">Phosphoprotein</keyword>
<dbReference type="InterPro" id="IPR050398">
    <property type="entry name" value="HssS/ArlS-like"/>
</dbReference>
<dbReference type="PANTHER" id="PTHR45528:SF1">
    <property type="entry name" value="SENSOR HISTIDINE KINASE CPXA"/>
    <property type="match status" value="1"/>
</dbReference>
<evidence type="ECO:0000259" key="15">
    <source>
        <dbReference type="PROSITE" id="PS50109"/>
    </source>
</evidence>
<dbReference type="GO" id="GO:0005524">
    <property type="term" value="F:ATP binding"/>
    <property type="evidence" value="ECO:0007669"/>
    <property type="project" value="UniProtKB-KW"/>
</dbReference>
<dbReference type="CDD" id="cd00075">
    <property type="entry name" value="HATPase"/>
    <property type="match status" value="1"/>
</dbReference>
<comment type="subcellular location">
    <subcellularLocation>
        <location evidence="2">Cell membrane</location>
        <topology evidence="2">Multi-pass membrane protein</topology>
    </subcellularLocation>
</comment>